<reference evidence="1 2" key="2">
    <citation type="submission" date="2019-08" db="EMBL/GenBank/DDBJ databases">
        <title>Jejuicoccus antrihumi gen. nov., sp. nov., a new member of the family Dermacoccaceae isolated from a cave.</title>
        <authorList>
            <person name="Schumann P."/>
            <person name="Kim I.S."/>
        </authorList>
    </citation>
    <scope>NUCLEOTIDE SEQUENCE [LARGE SCALE GENOMIC DNA]</scope>
    <source>
        <strain evidence="1 2">C5-26</strain>
    </source>
</reference>
<proteinExistence type="predicted"/>
<dbReference type="AlphaFoldDB" id="A0A563E3J9"/>
<sequence length="104" mass="11821">MSTEPVVDLIDPPGDGRIQCWCCGTVDAPDRMVHLGNHPEVHLCLRCAHFVHKQAWEIEDGGKRGPAVLARSRFRSLRAGVVRRGWHQNRFIGGKLRWLGRYLP</sequence>
<protein>
    <submittedName>
        <fullName evidence="1">Uncharacterized protein</fullName>
    </submittedName>
</protein>
<dbReference type="EMBL" id="VCQV01000009">
    <property type="protein sequence ID" value="TWP36823.1"/>
    <property type="molecule type" value="Genomic_DNA"/>
</dbReference>
<comment type="caution">
    <text evidence="1">The sequence shown here is derived from an EMBL/GenBank/DDBJ whole genome shotgun (WGS) entry which is preliminary data.</text>
</comment>
<accession>A0A563E3J9</accession>
<reference evidence="1 2" key="1">
    <citation type="submission" date="2019-05" db="EMBL/GenBank/DDBJ databases">
        <authorList>
            <person name="Lee S.D."/>
        </authorList>
    </citation>
    <scope>NUCLEOTIDE SEQUENCE [LARGE SCALE GENOMIC DNA]</scope>
    <source>
        <strain evidence="1 2">C5-26</strain>
    </source>
</reference>
<dbReference type="OrthoDB" id="3790091at2"/>
<evidence type="ECO:0000313" key="1">
    <source>
        <dbReference type="EMBL" id="TWP36823.1"/>
    </source>
</evidence>
<dbReference type="Proteomes" id="UP000320244">
    <property type="component" value="Unassembled WGS sequence"/>
</dbReference>
<dbReference type="RefSeq" id="WP_146316364.1">
    <property type="nucleotide sequence ID" value="NZ_VCQV01000009.1"/>
</dbReference>
<gene>
    <name evidence="1" type="ORF">FGL98_08695</name>
</gene>
<organism evidence="1 2">
    <name type="scientific">Leekyejoonella antrihumi</name>
    <dbReference type="NCBI Taxonomy" id="1660198"/>
    <lineage>
        <taxon>Bacteria</taxon>
        <taxon>Bacillati</taxon>
        <taxon>Actinomycetota</taxon>
        <taxon>Actinomycetes</taxon>
        <taxon>Micrococcales</taxon>
        <taxon>Dermacoccaceae</taxon>
        <taxon>Leekyejoonella</taxon>
    </lineage>
</organism>
<name>A0A563E3J9_9MICO</name>
<evidence type="ECO:0000313" key="2">
    <source>
        <dbReference type="Proteomes" id="UP000320244"/>
    </source>
</evidence>
<keyword evidence="2" id="KW-1185">Reference proteome</keyword>